<dbReference type="AlphaFoldDB" id="A0A1M5STA9"/>
<keyword evidence="2" id="KW-1185">Reference proteome</keyword>
<evidence type="ECO:0000313" key="1">
    <source>
        <dbReference type="EMBL" id="SHH41781.1"/>
    </source>
</evidence>
<dbReference type="RefSeq" id="WP_072829365.1">
    <property type="nucleotide sequence ID" value="NZ_FQXP01000003.1"/>
</dbReference>
<accession>A0A1M5STA9</accession>
<gene>
    <name evidence="1" type="ORF">SAMN02745196_00304</name>
</gene>
<organism evidence="1 2">
    <name type="scientific">Clostridium collagenovorans DSM 3089</name>
    <dbReference type="NCBI Taxonomy" id="1121306"/>
    <lineage>
        <taxon>Bacteria</taxon>
        <taxon>Bacillati</taxon>
        <taxon>Bacillota</taxon>
        <taxon>Clostridia</taxon>
        <taxon>Eubacteriales</taxon>
        <taxon>Clostridiaceae</taxon>
        <taxon>Clostridium</taxon>
    </lineage>
</organism>
<dbReference type="Proteomes" id="UP000184526">
    <property type="component" value="Unassembled WGS sequence"/>
</dbReference>
<dbReference type="OrthoDB" id="9790372at2"/>
<evidence type="ECO:0008006" key="3">
    <source>
        <dbReference type="Google" id="ProtNLM"/>
    </source>
</evidence>
<dbReference type="Pfam" id="PF02620">
    <property type="entry name" value="YceD"/>
    <property type="match status" value="1"/>
</dbReference>
<dbReference type="PANTHER" id="PTHR34374">
    <property type="entry name" value="LARGE RIBOSOMAL RNA SUBUNIT ACCUMULATION PROTEIN YCED HOMOLOG 1, CHLOROPLASTIC"/>
    <property type="match status" value="1"/>
</dbReference>
<dbReference type="STRING" id="1121306.SAMN02745196_00304"/>
<protein>
    <recommendedName>
        <fullName evidence="3">DUF177 domain-containing protein</fullName>
    </recommendedName>
</protein>
<dbReference type="InterPro" id="IPR003772">
    <property type="entry name" value="YceD"/>
</dbReference>
<reference evidence="1 2" key="1">
    <citation type="submission" date="2016-11" db="EMBL/GenBank/DDBJ databases">
        <authorList>
            <person name="Jaros S."/>
            <person name="Januszkiewicz K."/>
            <person name="Wedrychowicz H."/>
        </authorList>
    </citation>
    <scope>NUCLEOTIDE SEQUENCE [LARGE SCALE GENOMIC DNA]</scope>
    <source>
        <strain evidence="1 2">DSM 3089</strain>
    </source>
</reference>
<dbReference type="PANTHER" id="PTHR34374:SF1">
    <property type="entry name" value="LARGE RIBOSOMAL RNA SUBUNIT ACCUMULATION PROTEIN YCED HOMOLOG 1, CHLOROPLASTIC"/>
    <property type="match status" value="1"/>
</dbReference>
<evidence type="ECO:0000313" key="2">
    <source>
        <dbReference type="Proteomes" id="UP000184526"/>
    </source>
</evidence>
<sequence>MKIDITELLKKQRGTYEVHNIIEDYNGTYIGKDIKFLSPLELKGTFTKVGDSINFKGNVKADLLLNCSRCLEEFTYNLDLELEEDFCKKQQEQEEAMILEGNTVDFEEIVLNAIDFALPIKKLCKEDCKGICFSCGTNLNTKTCLCNNDDDESEDEFIDPRFAKLKNLFKDK</sequence>
<proteinExistence type="predicted"/>
<name>A0A1M5STA9_9CLOT</name>
<dbReference type="EMBL" id="FQXP01000003">
    <property type="protein sequence ID" value="SHH41781.1"/>
    <property type="molecule type" value="Genomic_DNA"/>
</dbReference>